<dbReference type="OrthoDB" id="9815482at2"/>
<dbReference type="STRING" id="213588.SAMN02745204_00693"/>
<dbReference type="Gene3D" id="2.60.200.20">
    <property type="match status" value="2"/>
</dbReference>
<evidence type="ECO:0000259" key="2">
    <source>
        <dbReference type="PROSITE" id="PS50006"/>
    </source>
</evidence>
<dbReference type="CDD" id="cd00060">
    <property type="entry name" value="FHA"/>
    <property type="match status" value="2"/>
</dbReference>
<accession>A0A1M4UIH2</accession>
<protein>
    <submittedName>
        <fullName evidence="3">Inner membrane component of T3SS domain-containing protein</fullName>
    </submittedName>
</protein>
<dbReference type="EMBL" id="FQUK01000008">
    <property type="protein sequence ID" value="SHE56507.1"/>
    <property type="molecule type" value="Genomic_DNA"/>
</dbReference>
<feature type="domain" description="FHA" evidence="2">
    <location>
        <begin position="151"/>
        <end position="200"/>
    </location>
</feature>
<dbReference type="Pfam" id="PF00498">
    <property type="entry name" value="FHA"/>
    <property type="match status" value="2"/>
</dbReference>
<dbReference type="SMART" id="SM00240">
    <property type="entry name" value="FHA"/>
    <property type="match status" value="2"/>
</dbReference>
<feature type="transmembrane region" description="Helical" evidence="1">
    <location>
        <begin position="243"/>
        <end position="263"/>
    </location>
</feature>
<gene>
    <name evidence="3" type="ORF">SAMN02745204_00693</name>
</gene>
<keyword evidence="1" id="KW-0472">Membrane</keyword>
<keyword evidence="4" id="KW-1185">Reference proteome</keyword>
<dbReference type="PROSITE" id="PS50006">
    <property type="entry name" value="FHA_DOMAIN"/>
    <property type="match status" value="1"/>
</dbReference>
<dbReference type="InterPro" id="IPR050923">
    <property type="entry name" value="Cell_Proc_Reg/RNA_Proc"/>
</dbReference>
<sequence length="264" mass="28011">MLKLVFPGGEHAPVLLDQGNHTIGTDPGCAIALTQPGVEAVHCELRLAAGRAMLHVSDGAAVEVNERPVQGLIALRAGDTLSIASVRMRLVALPAAVPATSATAAASMHDEEPSEASDPGLTRVRPALPRFVLRGVSGTVLGRSFPLAGTATVGRAAECMLHLDDAGLSRQHARLIPGPDGVQVEDLSSTNGTFVNGRRIRSALAKGGDEIAFDTLRFRLLDANRSELEQLAPKPQQRVRMPLWWWVGVAAVLLVLVWVVFGLR</sequence>
<evidence type="ECO:0000256" key="1">
    <source>
        <dbReference type="SAM" id="Phobius"/>
    </source>
</evidence>
<name>A0A1M4UIH2_9GAMM</name>
<proteinExistence type="predicted"/>
<evidence type="ECO:0000313" key="4">
    <source>
        <dbReference type="Proteomes" id="UP000242857"/>
    </source>
</evidence>
<keyword evidence="1" id="KW-1133">Transmembrane helix</keyword>
<organism evidence="3 4">
    <name type="scientific">Thermomonas hydrothermalis</name>
    <dbReference type="NCBI Taxonomy" id="213588"/>
    <lineage>
        <taxon>Bacteria</taxon>
        <taxon>Pseudomonadati</taxon>
        <taxon>Pseudomonadota</taxon>
        <taxon>Gammaproteobacteria</taxon>
        <taxon>Lysobacterales</taxon>
        <taxon>Lysobacteraceae</taxon>
        <taxon>Thermomonas</taxon>
    </lineage>
</organism>
<evidence type="ECO:0000313" key="3">
    <source>
        <dbReference type="EMBL" id="SHE56507.1"/>
    </source>
</evidence>
<dbReference type="RefSeq" id="WP_072755241.1">
    <property type="nucleotide sequence ID" value="NZ_FQUK01000008.1"/>
</dbReference>
<reference evidence="4" key="1">
    <citation type="submission" date="2016-11" db="EMBL/GenBank/DDBJ databases">
        <authorList>
            <person name="Varghese N."/>
            <person name="Submissions S."/>
        </authorList>
    </citation>
    <scope>NUCLEOTIDE SEQUENCE [LARGE SCALE GENOMIC DNA]</scope>
    <source>
        <strain evidence="4">DSM 14834</strain>
    </source>
</reference>
<dbReference type="Proteomes" id="UP000242857">
    <property type="component" value="Unassembled WGS sequence"/>
</dbReference>
<dbReference type="InterPro" id="IPR000253">
    <property type="entry name" value="FHA_dom"/>
</dbReference>
<dbReference type="AlphaFoldDB" id="A0A1M4UIH2"/>
<dbReference type="InterPro" id="IPR008984">
    <property type="entry name" value="SMAD_FHA_dom_sf"/>
</dbReference>
<dbReference type="PANTHER" id="PTHR23308">
    <property type="entry name" value="NUCLEAR INHIBITOR OF PROTEIN PHOSPHATASE-1"/>
    <property type="match status" value="1"/>
</dbReference>
<keyword evidence="1" id="KW-0812">Transmembrane</keyword>
<dbReference type="SUPFAM" id="SSF49879">
    <property type="entry name" value="SMAD/FHA domain"/>
    <property type="match status" value="2"/>
</dbReference>